<evidence type="ECO:0000256" key="9">
    <source>
        <dbReference type="SAM" id="Phobius"/>
    </source>
</evidence>
<dbReference type="Pfam" id="PF09177">
    <property type="entry name" value="STX6_10_61_N"/>
    <property type="match status" value="1"/>
</dbReference>
<dbReference type="Gene3D" id="1.20.58.90">
    <property type="match status" value="1"/>
</dbReference>
<evidence type="ECO:0000256" key="4">
    <source>
        <dbReference type="ARBA" id="ARBA00022692"/>
    </source>
</evidence>
<evidence type="ECO:0000313" key="11">
    <source>
        <dbReference type="EMBL" id="GFE54109.1"/>
    </source>
</evidence>
<dbReference type="GO" id="GO:0048193">
    <property type="term" value="P:Golgi vesicle transport"/>
    <property type="evidence" value="ECO:0007669"/>
    <property type="project" value="InterPro"/>
</dbReference>
<evidence type="ECO:0000256" key="1">
    <source>
        <dbReference type="ARBA" id="ARBA00004409"/>
    </source>
</evidence>
<dbReference type="Gene3D" id="1.20.5.110">
    <property type="match status" value="1"/>
</dbReference>
<keyword evidence="8 9" id="KW-0472">Membrane</keyword>
<evidence type="ECO:0000256" key="3">
    <source>
        <dbReference type="ARBA" id="ARBA00022448"/>
    </source>
</evidence>
<comment type="caution">
    <text evidence="11">The sequence shown here is derived from an EMBL/GenBank/DDBJ whole genome shotgun (WGS) entry which is preliminary data.</text>
</comment>
<evidence type="ECO:0000256" key="8">
    <source>
        <dbReference type="ARBA" id="ARBA00023136"/>
    </source>
</evidence>
<organism evidence="11 12">
    <name type="scientific">Babesia ovis</name>
    <dbReference type="NCBI Taxonomy" id="5869"/>
    <lineage>
        <taxon>Eukaryota</taxon>
        <taxon>Sar</taxon>
        <taxon>Alveolata</taxon>
        <taxon>Apicomplexa</taxon>
        <taxon>Aconoidasida</taxon>
        <taxon>Piroplasmida</taxon>
        <taxon>Babesiidae</taxon>
        <taxon>Babesia</taxon>
    </lineage>
</organism>
<evidence type="ECO:0000256" key="6">
    <source>
        <dbReference type="ARBA" id="ARBA00022989"/>
    </source>
</evidence>
<keyword evidence="7" id="KW-0333">Golgi apparatus</keyword>
<dbReference type="SUPFAM" id="SSF47661">
    <property type="entry name" value="t-snare proteins"/>
    <property type="match status" value="1"/>
</dbReference>
<dbReference type="SUPFAM" id="SSF58038">
    <property type="entry name" value="SNARE fusion complex"/>
    <property type="match status" value="1"/>
</dbReference>
<feature type="transmembrane region" description="Helical" evidence="9">
    <location>
        <begin position="207"/>
        <end position="227"/>
    </location>
</feature>
<dbReference type="Proteomes" id="UP001057455">
    <property type="component" value="Unassembled WGS sequence"/>
</dbReference>
<evidence type="ECO:0000256" key="5">
    <source>
        <dbReference type="ARBA" id="ARBA00022927"/>
    </source>
</evidence>
<dbReference type="InterPro" id="IPR015260">
    <property type="entry name" value="Syntaxin-6/10/61_N"/>
</dbReference>
<keyword evidence="12" id="KW-1185">Reference proteome</keyword>
<dbReference type="AlphaFoldDB" id="A0A9W5T9P8"/>
<evidence type="ECO:0000259" key="10">
    <source>
        <dbReference type="PROSITE" id="PS50192"/>
    </source>
</evidence>
<evidence type="ECO:0000256" key="2">
    <source>
        <dbReference type="ARBA" id="ARBA00009063"/>
    </source>
</evidence>
<keyword evidence="6 9" id="KW-1133">Transmembrane helix</keyword>
<gene>
    <name evidence="11" type="ORF">BaOVIS_015130</name>
</gene>
<dbReference type="EMBL" id="BLIY01000009">
    <property type="protein sequence ID" value="GFE54109.1"/>
    <property type="molecule type" value="Genomic_DNA"/>
</dbReference>
<comment type="subcellular location">
    <subcellularLocation>
        <location evidence="1">Golgi apparatus membrane</location>
        <topology evidence="1">Single-pass type IV membrane protein</topology>
    </subcellularLocation>
</comment>
<protein>
    <submittedName>
        <fullName evidence="11">SNARE protein</fullName>
    </submittedName>
</protein>
<dbReference type="InterPro" id="IPR010989">
    <property type="entry name" value="SNARE"/>
</dbReference>
<keyword evidence="4 9" id="KW-0812">Transmembrane</keyword>
<dbReference type="CDD" id="cd15841">
    <property type="entry name" value="SNARE_Qc"/>
    <property type="match status" value="1"/>
</dbReference>
<dbReference type="PROSITE" id="PS50192">
    <property type="entry name" value="T_SNARE"/>
    <property type="match status" value="1"/>
</dbReference>
<dbReference type="OrthoDB" id="546861at2759"/>
<keyword evidence="3" id="KW-0813">Transport</keyword>
<sequence>MATADGSRRDPYDEAENTVRRNIRKLIMLQSQVLEELRTLPPNTHISLTTKGGELLNVCNGIEKDISELQKVIDTIKSNQAKYRIPSKTINQRQATIDEFRSKIKGVHDRNRQATTTATATVSCSSALAQHQLQTQKDLLDQQDVQLTVLNTSAQNLHSNARAINVELTSQNALLDDVNSSFDETQIRLNALGKRMAVFLETNNPSLLRLVITLSVIAIVLLMIIIVF</sequence>
<keyword evidence="5" id="KW-0653">Protein transport</keyword>
<feature type="domain" description="T-SNARE coiled-coil homology" evidence="10">
    <location>
        <begin position="137"/>
        <end position="199"/>
    </location>
</feature>
<evidence type="ECO:0000256" key="7">
    <source>
        <dbReference type="ARBA" id="ARBA00023034"/>
    </source>
</evidence>
<name>A0A9W5T9P8_BABOV</name>
<dbReference type="PANTHER" id="PTHR12791">
    <property type="entry name" value="GOLGI SNARE BET1-RELATED"/>
    <property type="match status" value="1"/>
</dbReference>
<comment type="similarity">
    <text evidence="2">Belongs to the syntaxin family.</text>
</comment>
<proteinExistence type="inferred from homology"/>
<reference evidence="11" key="1">
    <citation type="submission" date="2019-12" db="EMBL/GenBank/DDBJ databases">
        <title>Genome sequence of Babesia ovis.</title>
        <authorList>
            <person name="Yamagishi J."/>
            <person name="Sevinc F."/>
            <person name="Xuan X."/>
        </authorList>
    </citation>
    <scope>NUCLEOTIDE SEQUENCE</scope>
    <source>
        <strain evidence="11">Selcuk</strain>
    </source>
</reference>
<dbReference type="GO" id="GO:0000139">
    <property type="term" value="C:Golgi membrane"/>
    <property type="evidence" value="ECO:0007669"/>
    <property type="project" value="UniProtKB-SubCell"/>
</dbReference>
<accession>A0A9W5T9P8</accession>
<dbReference type="GO" id="GO:0015031">
    <property type="term" value="P:protein transport"/>
    <property type="evidence" value="ECO:0007669"/>
    <property type="project" value="UniProtKB-KW"/>
</dbReference>
<evidence type="ECO:0000313" key="12">
    <source>
        <dbReference type="Proteomes" id="UP001057455"/>
    </source>
</evidence>
<dbReference type="InterPro" id="IPR000727">
    <property type="entry name" value="T_SNARE_dom"/>
</dbReference>